<evidence type="ECO:0000256" key="8">
    <source>
        <dbReference type="ARBA" id="ARBA00029924"/>
    </source>
</evidence>
<evidence type="ECO:0000256" key="1">
    <source>
        <dbReference type="ARBA" id="ARBA00006711"/>
    </source>
</evidence>
<comment type="catalytic activity">
    <reaction evidence="10 11">
        <text>RNA(n) + a ribonucleoside 5'-triphosphate = RNA(n+1) + diphosphate</text>
        <dbReference type="Rhea" id="RHEA:21248"/>
        <dbReference type="Rhea" id="RHEA-COMP:14527"/>
        <dbReference type="Rhea" id="RHEA-COMP:17342"/>
        <dbReference type="ChEBI" id="CHEBI:33019"/>
        <dbReference type="ChEBI" id="CHEBI:61557"/>
        <dbReference type="ChEBI" id="CHEBI:140395"/>
        <dbReference type="EC" id="2.7.7.6"/>
    </reaction>
</comment>
<comment type="caution">
    <text evidence="12">The sequence shown here is derived from an EMBL/GenBank/DDBJ whole genome shotgun (WGS) entry which is preliminary data.</text>
</comment>
<dbReference type="InterPro" id="IPR003716">
    <property type="entry name" value="DNA-dir_RNA_pol_omega"/>
</dbReference>
<evidence type="ECO:0000256" key="5">
    <source>
        <dbReference type="ARBA" id="ARBA00022679"/>
    </source>
</evidence>
<evidence type="ECO:0000256" key="4">
    <source>
        <dbReference type="ARBA" id="ARBA00022478"/>
    </source>
</evidence>
<dbReference type="GO" id="GO:0000428">
    <property type="term" value="C:DNA-directed RNA polymerase complex"/>
    <property type="evidence" value="ECO:0007669"/>
    <property type="project" value="UniProtKB-KW"/>
</dbReference>
<dbReference type="EMBL" id="JACPUR010000002">
    <property type="protein sequence ID" value="MBI3126363.1"/>
    <property type="molecule type" value="Genomic_DNA"/>
</dbReference>
<evidence type="ECO:0000256" key="3">
    <source>
        <dbReference type="ARBA" id="ARBA00013725"/>
    </source>
</evidence>
<dbReference type="EC" id="2.7.7.6" evidence="2 11"/>
<dbReference type="InterPro" id="IPR036161">
    <property type="entry name" value="RPB6/omega-like_sf"/>
</dbReference>
<comment type="function">
    <text evidence="11">Promotes RNA polymerase assembly. Latches the N- and C-terminal regions of the beta' subunit thereby facilitating its interaction with the beta and alpha subunits.</text>
</comment>
<organism evidence="12 13">
    <name type="scientific">Tectimicrobiota bacterium</name>
    <dbReference type="NCBI Taxonomy" id="2528274"/>
    <lineage>
        <taxon>Bacteria</taxon>
        <taxon>Pseudomonadati</taxon>
        <taxon>Nitrospinota/Tectimicrobiota group</taxon>
        <taxon>Candidatus Tectimicrobiota</taxon>
    </lineage>
</organism>
<protein>
    <recommendedName>
        <fullName evidence="3 11">DNA-directed RNA polymerase subunit omega</fullName>
        <shortName evidence="11">RNAP omega subunit</shortName>
        <ecNumber evidence="2 11">2.7.7.6</ecNumber>
    </recommendedName>
    <alternativeName>
        <fullName evidence="9 11">RNA polymerase omega subunit</fullName>
    </alternativeName>
    <alternativeName>
        <fullName evidence="8 11">Transcriptase subunit omega</fullName>
    </alternativeName>
</protein>
<dbReference type="GO" id="GO:0003677">
    <property type="term" value="F:DNA binding"/>
    <property type="evidence" value="ECO:0007669"/>
    <property type="project" value="UniProtKB-UniRule"/>
</dbReference>
<evidence type="ECO:0000256" key="6">
    <source>
        <dbReference type="ARBA" id="ARBA00022695"/>
    </source>
</evidence>
<accession>A0A932HXR7</accession>
<dbReference type="Pfam" id="PF01192">
    <property type="entry name" value="RNA_pol_Rpb6"/>
    <property type="match status" value="1"/>
</dbReference>
<dbReference type="SMART" id="SM01409">
    <property type="entry name" value="RNA_pol_Rpb6"/>
    <property type="match status" value="1"/>
</dbReference>
<gene>
    <name evidence="11" type="primary">rpoZ</name>
    <name evidence="12" type="ORF">HYZ11_02010</name>
</gene>
<dbReference type="InterPro" id="IPR006110">
    <property type="entry name" value="Pol_omega/Rpo6/RPB6"/>
</dbReference>
<dbReference type="Proteomes" id="UP000782312">
    <property type="component" value="Unassembled WGS sequence"/>
</dbReference>
<name>A0A932HXR7_UNCTE</name>
<reference evidence="12" key="1">
    <citation type="submission" date="2020-07" db="EMBL/GenBank/DDBJ databases">
        <title>Huge and variable diversity of episymbiotic CPR bacteria and DPANN archaea in groundwater ecosystems.</title>
        <authorList>
            <person name="He C.Y."/>
            <person name="Keren R."/>
            <person name="Whittaker M."/>
            <person name="Farag I.F."/>
            <person name="Doudna J."/>
            <person name="Cate J.H.D."/>
            <person name="Banfield J.F."/>
        </authorList>
    </citation>
    <scope>NUCLEOTIDE SEQUENCE</scope>
    <source>
        <strain evidence="12">NC_groundwater_763_Ag_S-0.2um_68_21</strain>
    </source>
</reference>
<comment type="similarity">
    <text evidence="1 11">Belongs to the RNA polymerase subunit omega family.</text>
</comment>
<dbReference type="Gene3D" id="3.90.940.10">
    <property type="match status" value="1"/>
</dbReference>
<dbReference type="HAMAP" id="MF_00366">
    <property type="entry name" value="RNApol_bact_RpoZ"/>
    <property type="match status" value="1"/>
</dbReference>
<evidence type="ECO:0000256" key="2">
    <source>
        <dbReference type="ARBA" id="ARBA00012418"/>
    </source>
</evidence>
<keyword evidence="4 11" id="KW-0240">DNA-directed RNA polymerase</keyword>
<proteinExistence type="inferred from homology"/>
<evidence type="ECO:0000313" key="12">
    <source>
        <dbReference type="EMBL" id="MBI3126363.1"/>
    </source>
</evidence>
<dbReference type="GO" id="GO:0003899">
    <property type="term" value="F:DNA-directed RNA polymerase activity"/>
    <property type="evidence" value="ECO:0007669"/>
    <property type="project" value="UniProtKB-UniRule"/>
</dbReference>
<dbReference type="SUPFAM" id="SSF63562">
    <property type="entry name" value="RPB6/omega subunit-like"/>
    <property type="match status" value="1"/>
</dbReference>
<evidence type="ECO:0000256" key="9">
    <source>
        <dbReference type="ARBA" id="ARBA00030998"/>
    </source>
</evidence>
<keyword evidence="6 11" id="KW-0548">Nucleotidyltransferase</keyword>
<evidence type="ECO:0000256" key="7">
    <source>
        <dbReference type="ARBA" id="ARBA00023163"/>
    </source>
</evidence>
<evidence type="ECO:0000256" key="11">
    <source>
        <dbReference type="HAMAP-Rule" id="MF_00366"/>
    </source>
</evidence>
<evidence type="ECO:0000313" key="13">
    <source>
        <dbReference type="Proteomes" id="UP000782312"/>
    </source>
</evidence>
<keyword evidence="7 11" id="KW-0804">Transcription</keyword>
<dbReference type="AlphaFoldDB" id="A0A932HXR7"/>
<sequence length="90" mass="10271">MAVQQHYDDMFEQALNTVNNRFLLSVLLAKRVAQLRKGAEPLVDTQGLATHEEIVYREIVEGKLEWRSTVTAVQAGEIEQDFMGDFDDTE</sequence>
<dbReference type="GO" id="GO:0006351">
    <property type="term" value="P:DNA-templated transcription"/>
    <property type="evidence" value="ECO:0007669"/>
    <property type="project" value="UniProtKB-UniRule"/>
</dbReference>
<keyword evidence="5 11" id="KW-0808">Transferase</keyword>
<evidence type="ECO:0000256" key="10">
    <source>
        <dbReference type="ARBA" id="ARBA00048552"/>
    </source>
</evidence>
<comment type="subunit">
    <text evidence="11">The RNAP catalytic core consists of 2 alpha, 1 beta, 1 beta' and 1 omega subunit. When a sigma factor is associated with the core the holoenzyme is formed, which can initiate transcription.</text>
</comment>